<evidence type="ECO:0000256" key="4">
    <source>
        <dbReference type="ARBA" id="ARBA00023136"/>
    </source>
</evidence>
<dbReference type="GO" id="GO:0015385">
    <property type="term" value="F:sodium:proton antiporter activity"/>
    <property type="evidence" value="ECO:0007669"/>
    <property type="project" value="TreeGrafter"/>
</dbReference>
<sequence>MDGMAAKALAIVLLGGAVFAAVHHAEVIAARIGEPMGSVVLAAAVTAIEASLIISIMVSSPDGGAEIARDTVFAAIMIVLNGVVGLCLLTGGIRFYEQGFQTNAASSALGVLGTLATLVLILPNFTLAEEGPIYSVAQLSFVAIVSLALYGLFLFVQTVRHRSYFLDLEQHETGGVKPAGRQVLISAVLLVVALAAVILLAETLSPVIDRAVAGAGLPTAFVGIVIAAVVLMPEGLAATRAARMNKLQTSLNLALGSALASIGLTIPAVAVTSLLIGKSLTLGLEAEEMVLLVLTLFASTLTLATGRTTVLQGGVHMVIFCAFLVIAAIP</sequence>
<feature type="transmembrane region" description="Helical" evidence="5">
    <location>
        <begin position="108"/>
        <end position="127"/>
    </location>
</feature>
<evidence type="ECO:0000256" key="2">
    <source>
        <dbReference type="ARBA" id="ARBA00022692"/>
    </source>
</evidence>
<evidence type="ECO:0000313" key="7">
    <source>
        <dbReference type="EMBL" id="QPC45338.1"/>
    </source>
</evidence>
<proteinExistence type="predicted"/>
<dbReference type="GO" id="GO:0005886">
    <property type="term" value="C:plasma membrane"/>
    <property type="evidence" value="ECO:0007669"/>
    <property type="project" value="TreeGrafter"/>
</dbReference>
<feature type="transmembrane region" description="Helical" evidence="5">
    <location>
        <begin position="289"/>
        <end position="305"/>
    </location>
</feature>
<dbReference type="InterPro" id="IPR052946">
    <property type="entry name" value="Alkaline_pH_Ca-Antiporter"/>
</dbReference>
<dbReference type="EMBL" id="CP058214">
    <property type="protein sequence ID" value="QPC45338.1"/>
    <property type="molecule type" value="Genomic_DNA"/>
</dbReference>
<feature type="transmembrane region" description="Helical" evidence="5">
    <location>
        <begin position="39"/>
        <end position="60"/>
    </location>
</feature>
<reference evidence="7 8" key="1">
    <citation type="submission" date="2020-06" db="EMBL/GenBank/DDBJ databases">
        <title>Genome sequence of 2 isolates from Red Sea Mangroves.</title>
        <authorList>
            <person name="Sefrji F."/>
            <person name="Michoud G."/>
            <person name="Merlino G."/>
            <person name="Daffonchio D."/>
        </authorList>
    </citation>
    <scope>NUCLEOTIDE SEQUENCE [LARGE SCALE GENOMIC DNA]</scope>
    <source>
        <strain evidence="7 8">R1DC25</strain>
    </source>
</reference>
<feature type="transmembrane region" description="Helical" evidence="5">
    <location>
        <begin position="179"/>
        <end position="200"/>
    </location>
</feature>
<name>A0A7S8C8F6_9HYPH</name>
<feature type="transmembrane region" description="Helical" evidence="5">
    <location>
        <begin position="311"/>
        <end position="329"/>
    </location>
</feature>
<accession>A0A7S8C8F6</accession>
<evidence type="ECO:0000256" key="1">
    <source>
        <dbReference type="ARBA" id="ARBA00004141"/>
    </source>
</evidence>
<dbReference type="Pfam" id="PF01699">
    <property type="entry name" value="Na_Ca_ex"/>
    <property type="match status" value="2"/>
</dbReference>
<organism evidence="7 8">
    <name type="scientific">Kaustia mangrovi</name>
    <dbReference type="NCBI Taxonomy" id="2593653"/>
    <lineage>
        <taxon>Bacteria</taxon>
        <taxon>Pseudomonadati</taxon>
        <taxon>Pseudomonadota</taxon>
        <taxon>Alphaproteobacteria</taxon>
        <taxon>Hyphomicrobiales</taxon>
        <taxon>Parvibaculaceae</taxon>
        <taxon>Kaustia</taxon>
    </lineage>
</organism>
<dbReference type="AlphaFoldDB" id="A0A7S8C8F6"/>
<dbReference type="PANTHER" id="PTHR37958:SF1">
    <property type="entry name" value="SODIUM-POTASSIUM_PROTON ANTIPORTER CHAA"/>
    <property type="match status" value="1"/>
</dbReference>
<feature type="transmembrane region" description="Helical" evidence="5">
    <location>
        <begin position="72"/>
        <end position="96"/>
    </location>
</feature>
<feature type="domain" description="Sodium/calcium exchanger membrane region" evidence="6">
    <location>
        <begin position="8"/>
        <end position="158"/>
    </location>
</feature>
<dbReference type="Proteomes" id="UP000593594">
    <property type="component" value="Chromosome"/>
</dbReference>
<feature type="transmembrane region" description="Helical" evidence="5">
    <location>
        <begin position="212"/>
        <end position="233"/>
    </location>
</feature>
<comment type="subcellular location">
    <subcellularLocation>
        <location evidence="1">Membrane</location>
        <topology evidence="1">Multi-pass membrane protein</topology>
    </subcellularLocation>
</comment>
<keyword evidence="4 5" id="KW-0472">Membrane</keyword>
<dbReference type="GO" id="GO:0015386">
    <property type="term" value="F:potassium:proton antiporter activity"/>
    <property type="evidence" value="ECO:0007669"/>
    <property type="project" value="TreeGrafter"/>
</dbReference>
<keyword evidence="3 5" id="KW-1133">Transmembrane helix</keyword>
<evidence type="ECO:0000256" key="5">
    <source>
        <dbReference type="SAM" id="Phobius"/>
    </source>
</evidence>
<feature type="transmembrane region" description="Helical" evidence="5">
    <location>
        <begin position="253"/>
        <end position="277"/>
    </location>
</feature>
<evidence type="ECO:0000256" key="3">
    <source>
        <dbReference type="ARBA" id="ARBA00022989"/>
    </source>
</evidence>
<gene>
    <name evidence="7" type="ORF">HW532_13420</name>
</gene>
<keyword evidence="2 5" id="KW-0812">Transmembrane</keyword>
<dbReference type="PANTHER" id="PTHR37958">
    <property type="entry name" value="SODIUM-POTASSIUM/PROTON ANTIPORTER CHAA"/>
    <property type="match status" value="1"/>
</dbReference>
<evidence type="ECO:0000259" key="6">
    <source>
        <dbReference type="Pfam" id="PF01699"/>
    </source>
</evidence>
<feature type="transmembrane region" description="Helical" evidence="5">
    <location>
        <begin position="139"/>
        <end position="159"/>
    </location>
</feature>
<dbReference type="KEGG" id="kmn:HW532_13420"/>
<feature type="domain" description="Sodium/calcium exchanger membrane region" evidence="6">
    <location>
        <begin position="186"/>
        <end position="327"/>
    </location>
</feature>
<dbReference type="InterPro" id="IPR004837">
    <property type="entry name" value="NaCa_Exmemb"/>
</dbReference>
<protein>
    <submittedName>
        <fullName evidence="7">Ionic transporter y4hA</fullName>
    </submittedName>
</protein>
<evidence type="ECO:0000313" key="8">
    <source>
        <dbReference type="Proteomes" id="UP000593594"/>
    </source>
</evidence>
<keyword evidence="8" id="KW-1185">Reference proteome</keyword>